<dbReference type="AlphaFoldDB" id="A0A235B6W9"/>
<protein>
    <submittedName>
        <fullName evidence="1">Uncharacterized protein</fullName>
    </submittedName>
</protein>
<sequence length="72" mass="8026">MKRLMLMLSGGAETSIVFIRWNLSCLSVSCILEMDFAKNGLIVSDHHLYLSSITGERPFCMDEGDTRGESIV</sequence>
<dbReference type="RefSeq" id="WP_094264087.1">
    <property type="nucleotide sequence ID" value="NZ_NOWF01000004.1"/>
</dbReference>
<accession>A0A235B6W9</accession>
<dbReference type="EMBL" id="NOWF01000004">
    <property type="protein sequence ID" value="OYD08053.1"/>
    <property type="molecule type" value="Genomic_DNA"/>
</dbReference>
<comment type="caution">
    <text evidence="1">The sequence shown here is derived from an EMBL/GenBank/DDBJ whole genome shotgun (WGS) entry which is preliminary data.</text>
</comment>
<evidence type="ECO:0000313" key="1">
    <source>
        <dbReference type="EMBL" id="OYD08053.1"/>
    </source>
</evidence>
<organism evidence="1 2">
    <name type="scientific">Paludifilum halophilum</name>
    <dbReference type="NCBI Taxonomy" id="1642702"/>
    <lineage>
        <taxon>Bacteria</taxon>
        <taxon>Bacillati</taxon>
        <taxon>Bacillota</taxon>
        <taxon>Bacilli</taxon>
        <taxon>Bacillales</taxon>
        <taxon>Thermoactinomycetaceae</taxon>
        <taxon>Paludifilum</taxon>
    </lineage>
</organism>
<proteinExistence type="predicted"/>
<name>A0A235B6W9_9BACL</name>
<dbReference type="Proteomes" id="UP000215459">
    <property type="component" value="Unassembled WGS sequence"/>
</dbReference>
<evidence type="ECO:0000313" key="2">
    <source>
        <dbReference type="Proteomes" id="UP000215459"/>
    </source>
</evidence>
<gene>
    <name evidence="1" type="ORF">CHM34_08035</name>
</gene>
<reference evidence="1 2" key="1">
    <citation type="submission" date="2017-07" db="EMBL/GenBank/DDBJ databases">
        <title>The genome sequence of Paludifilum halophilum highlights mechanisms for microbial adaptation to high salt environemnts.</title>
        <authorList>
            <person name="Belbahri L."/>
        </authorList>
    </citation>
    <scope>NUCLEOTIDE SEQUENCE [LARGE SCALE GENOMIC DNA]</scope>
    <source>
        <strain evidence="1 2">DSM 102817</strain>
    </source>
</reference>
<keyword evidence="2" id="KW-1185">Reference proteome</keyword>